<accession>A0A443I4Y5</accession>
<keyword evidence="2" id="KW-1185">Reference proteome</keyword>
<evidence type="ECO:0000313" key="2">
    <source>
        <dbReference type="Proteomes" id="UP000283841"/>
    </source>
</evidence>
<dbReference type="VEuPathDB" id="FungiDB:C8Q69DRAFT_502615"/>
<evidence type="ECO:0000313" key="1">
    <source>
        <dbReference type="EMBL" id="RWQ99075.1"/>
    </source>
</evidence>
<protein>
    <submittedName>
        <fullName evidence="1">Uncharacterized protein</fullName>
    </submittedName>
</protein>
<dbReference type="EMBL" id="RCNU01000001">
    <property type="protein sequence ID" value="RWQ99075.1"/>
    <property type="molecule type" value="Genomic_DNA"/>
</dbReference>
<comment type="caution">
    <text evidence="1">The sequence shown here is derived from an EMBL/GenBank/DDBJ whole genome shotgun (WGS) entry which is preliminary data.</text>
</comment>
<dbReference type="Proteomes" id="UP000283841">
    <property type="component" value="Unassembled WGS sequence"/>
</dbReference>
<proteinExistence type="predicted"/>
<dbReference type="GeneID" id="39601686"/>
<reference evidence="1 2" key="1">
    <citation type="journal article" date="2018" name="Front. Microbiol.">
        <title>Genomic and genetic insights into a cosmopolitan fungus, Paecilomyces variotii (Eurotiales).</title>
        <authorList>
            <person name="Urquhart A.S."/>
            <person name="Mondo S.J."/>
            <person name="Makela M.R."/>
            <person name="Hane J.K."/>
            <person name="Wiebenga A."/>
            <person name="He G."/>
            <person name="Mihaltcheva S."/>
            <person name="Pangilinan J."/>
            <person name="Lipzen A."/>
            <person name="Barry K."/>
            <person name="de Vries R.P."/>
            <person name="Grigoriev I.V."/>
            <person name="Idnurm A."/>
        </authorList>
    </citation>
    <scope>NUCLEOTIDE SEQUENCE [LARGE SCALE GENOMIC DNA]</scope>
    <source>
        <strain evidence="1 2">CBS 101075</strain>
    </source>
</reference>
<gene>
    <name evidence="1" type="ORF">C8Q69DRAFT_502615</name>
</gene>
<name>A0A443I4Y5_BYSSP</name>
<dbReference type="RefSeq" id="XP_028488720.1">
    <property type="nucleotide sequence ID" value="XM_028632409.1"/>
</dbReference>
<sequence>MAGFKSSSIIVVVIGGPCDLCQNLGSRLIALTERLGGFMASNIIIVALNLMTSDMAVITPSTGLSWLTAPLDMDVSIDCVVRLFFSSALPALSSDLLPRILIPGKVGRDAT</sequence>
<dbReference type="AlphaFoldDB" id="A0A443I4Y5"/>
<organism evidence="1 2">
    <name type="scientific">Byssochlamys spectabilis</name>
    <name type="common">Paecilomyces variotii</name>
    <dbReference type="NCBI Taxonomy" id="264951"/>
    <lineage>
        <taxon>Eukaryota</taxon>
        <taxon>Fungi</taxon>
        <taxon>Dikarya</taxon>
        <taxon>Ascomycota</taxon>
        <taxon>Pezizomycotina</taxon>
        <taxon>Eurotiomycetes</taxon>
        <taxon>Eurotiomycetidae</taxon>
        <taxon>Eurotiales</taxon>
        <taxon>Thermoascaceae</taxon>
        <taxon>Paecilomyces</taxon>
    </lineage>
</organism>